<keyword evidence="1" id="KW-0472">Membrane</keyword>
<proteinExistence type="predicted"/>
<organism evidence="2 3">
    <name type="scientific">Glossina brevipalpis</name>
    <dbReference type="NCBI Taxonomy" id="37001"/>
    <lineage>
        <taxon>Eukaryota</taxon>
        <taxon>Metazoa</taxon>
        <taxon>Ecdysozoa</taxon>
        <taxon>Arthropoda</taxon>
        <taxon>Hexapoda</taxon>
        <taxon>Insecta</taxon>
        <taxon>Pterygota</taxon>
        <taxon>Neoptera</taxon>
        <taxon>Endopterygota</taxon>
        <taxon>Diptera</taxon>
        <taxon>Brachycera</taxon>
        <taxon>Muscomorpha</taxon>
        <taxon>Hippoboscoidea</taxon>
        <taxon>Glossinidae</taxon>
        <taxon>Glossina</taxon>
    </lineage>
</organism>
<dbReference type="VEuPathDB" id="VectorBase:GBRI037212"/>
<keyword evidence="1" id="KW-1133">Transmembrane helix</keyword>
<reference evidence="2" key="2">
    <citation type="submission" date="2020-05" db="UniProtKB">
        <authorList>
            <consortium name="EnsemblMetazoa"/>
        </authorList>
    </citation>
    <scope>IDENTIFICATION</scope>
    <source>
        <strain evidence="2">IAEA</strain>
    </source>
</reference>
<keyword evidence="3" id="KW-1185">Reference proteome</keyword>
<dbReference type="AlphaFoldDB" id="A0A1A9WYF3"/>
<evidence type="ECO:0000313" key="2">
    <source>
        <dbReference type="EnsemblMetazoa" id="GBRI037212-PA"/>
    </source>
</evidence>
<dbReference type="Proteomes" id="UP000091820">
    <property type="component" value="Unassembled WGS sequence"/>
</dbReference>
<keyword evidence="1" id="KW-0812">Transmembrane</keyword>
<sequence length="237" mass="25443">MKKHLQDRGFPTSPDLPNIAFTEHTSSFPLHLKNESSPPPHSSNVHINGTFYDESLGLLFALGFAFGSVFGGSSLGAGTLVFLNFGEAAAARHKKAKRRFLSTLKITNFLPFRLQSELINSSKDLFSTTLISVSLRANSGFVTLRSSSDIMRGFSTNVGPSPSGSASASIFKLSFVLIVNLDDLLTTSSPLCQVTFGSGLALQRHFIVMKVPDSFGIMRGFSINDGANPLPSLAPTK</sequence>
<accession>A0A1A9WYF3</accession>
<evidence type="ECO:0000313" key="3">
    <source>
        <dbReference type="Proteomes" id="UP000091820"/>
    </source>
</evidence>
<name>A0A1A9WYF3_9MUSC</name>
<evidence type="ECO:0000256" key="1">
    <source>
        <dbReference type="SAM" id="Phobius"/>
    </source>
</evidence>
<dbReference type="EnsemblMetazoa" id="GBRI037212-RA">
    <property type="protein sequence ID" value="GBRI037212-PA"/>
    <property type="gene ID" value="GBRI037212"/>
</dbReference>
<reference evidence="3" key="1">
    <citation type="submission" date="2014-03" db="EMBL/GenBank/DDBJ databases">
        <authorList>
            <person name="Aksoy S."/>
            <person name="Warren W."/>
            <person name="Wilson R.K."/>
        </authorList>
    </citation>
    <scope>NUCLEOTIDE SEQUENCE [LARGE SCALE GENOMIC DNA]</scope>
    <source>
        <strain evidence="3">IAEA</strain>
    </source>
</reference>
<protein>
    <submittedName>
        <fullName evidence="2">Uncharacterized protein</fullName>
    </submittedName>
</protein>
<feature type="transmembrane region" description="Helical" evidence="1">
    <location>
        <begin position="58"/>
        <end position="85"/>
    </location>
</feature>